<dbReference type="Pfam" id="PF11608">
    <property type="entry name" value="RRM_MARF1"/>
    <property type="match status" value="1"/>
</dbReference>
<dbReference type="InterPro" id="IPR025605">
    <property type="entry name" value="OST-HTH/LOTUS_dom"/>
</dbReference>
<organism evidence="5">
    <name type="scientific">Lygus hesperus</name>
    <name type="common">Western plant bug</name>
    <dbReference type="NCBI Taxonomy" id="30085"/>
    <lineage>
        <taxon>Eukaryota</taxon>
        <taxon>Metazoa</taxon>
        <taxon>Ecdysozoa</taxon>
        <taxon>Arthropoda</taxon>
        <taxon>Hexapoda</taxon>
        <taxon>Insecta</taxon>
        <taxon>Pterygota</taxon>
        <taxon>Neoptera</taxon>
        <taxon>Paraneoptera</taxon>
        <taxon>Hemiptera</taxon>
        <taxon>Heteroptera</taxon>
        <taxon>Panheteroptera</taxon>
        <taxon>Cimicomorpha</taxon>
        <taxon>Miridae</taxon>
        <taxon>Mirini</taxon>
        <taxon>Lygus</taxon>
    </lineage>
</organism>
<feature type="region of interest" description="Disordered" evidence="3">
    <location>
        <begin position="1"/>
        <end position="84"/>
    </location>
</feature>
<keyword evidence="2" id="KW-0694">RNA-binding</keyword>
<dbReference type="PANTHER" id="PTHR14379">
    <property type="entry name" value="LIMKAIN B LKAP"/>
    <property type="match status" value="1"/>
</dbReference>
<dbReference type="GO" id="GO:0005777">
    <property type="term" value="C:peroxisome"/>
    <property type="evidence" value="ECO:0007669"/>
    <property type="project" value="InterPro"/>
</dbReference>
<dbReference type="PROSITE" id="PS51644">
    <property type="entry name" value="HTH_OST"/>
    <property type="match status" value="5"/>
</dbReference>
<dbReference type="CDD" id="cd09979">
    <property type="entry name" value="LOTUS_3_Limkain_b1"/>
    <property type="match status" value="1"/>
</dbReference>
<feature type="region of interest" description="Disordered" evidence="3">
    <location>
        <begin position="1417"/>
        <end position="1481"/>
    </location>
</feature>
<dbReference type="Pfam" id="PF19687">
    <property type="entry name" value="MARF1_LOTUS"/>
    <property type="match status" value="2"/>
</dbReference>
<dbReference type="EMBL" id="GBHO01004501">
    <property type="protein sequence ID" value="JAG39103.1"/>
    <property type="molecule type" value="Transcribed_RNA"/>
</dbReference>
<feature type="compositionally biased region" description="Polar residues" evidence="3">
    <location>
        <begin position="442"/>
        <end position="478"/>
    </location>
</feature>
<dbReference type="InterPro" id="IPR021139">
    <property type="entry name" value="NYN"/>
</dbReference>
<feature type="domain" description="HTH OST-type" evidence="4">
    <location>
        <begin position="1100"/>
        <end position="1174"/>
    </location>
</feature>
<dbReference type="Gene3D" id="3.30.70.330">
    <property type="match status" value="2"/>
</dbReference>
<dbReference type="InterPro" id="IPR034189">
    <property type="entry name" value="MARF1_RRM1"/>
</dbReference>
<dbReference type="GO" id="GO:0003723">
    <property type="term" value="F:RNA binding"/>
    <property type="evidence" value="ECO:0007669"/>
    <property type="project" value="UniProtKB-KW"/>
</dbReference>
<feature type="region of interest" description="Disordered" evidence="3">
    <location>
        <begin position="1329"/>
        <end position="1364"/>
    </location>
</feature>
<feature type="compositionally biased region" description="Polar residues" evidence="3">
    <location>
        <begin position="48"/>
        <end position="60"/>
    </location>
</feature>
<feature type="domain" description="HTH OST-type" evidence="4">
    <location>
        <begin position="943"/>
        <end position="1016"/>
    </location>
</feature>
<gene>
    <name evidence="5" type="primary">LKAP_1</name>
    <name evidence="5" type="ORF">CM83_86223</name>
</gene>
<dbReference type="CDD" id="cd10910">
    <property type="entry name" value="PIN_limkain_b1_N_like"/>
    <property type="match status" value="1"/>
</dbReference>
<reference evidence="5" key="1">
    <citation type="journal article" date="2014" name="PLoS ONE">
        <title>Transcriptome-Based Identification of ABC Transporters in the Western Tarnished Plant Bug Lygus hesperus.</title>
        <authorList>
            <person name="Hull J.J."/>
            <person name="Chaney K."/>
            <person name="Geib S.M."/>
            <person name="Fabrick J.A."/>
            <person name="Brent C.S."/>
            <person name="Walsh D."/>
            <person name="Lavine L.C."/>
        </authorList>
    </citation>
    <scope>NUCLEOTIDE SEQUENCE</scope>
</reference>
<evidence type="ECO:0000256" key="1">
    <source>
        <dbReference type="ARBA" id="ARBA00022737"/>
    </source>
</evidence>
<keyword evidence="1" id="KW-0677">Repeat</keyword>
<protein>
    <submittedName>
        <fullName evidence="5">Limkain-b1</fullName>
    </submittedName>
</protein>
<dbReference type="Pfam" id="PF12872">
    <property type="entry name" value="OST-HTH"/>
    <property type="match status" value="5"/>
</dbReference>
<dbReference type="PANTHER" id="PTHR14379:SF3">
    <property type="entry name" value="MEIOSIS REGULATOR AND MRNA STABILITY FACTOR 1"/>
    <property type="match status" value="1"/>
</dbReference>
<feature type="domain" description="HTH OST-type" evidence="4">
    <location>
        <begin position="1024"/>
        <end position="1099"/>
    </location>
</feature>
<feature type="compositionally biased region" description="Polar residues" evidence="3">
    <location>
        <begin position="1338"/>
        <end position="1361"/>
    </location>
</feature>
<feature type="domain" description="HTH OST-type" evidence="4">
    <location>
        <begin position="1240"/>
        <end position="1320"/>
    </location>
</feature>
<feature type="domain" description="HTH OST-type" evidence="4">
    <location>
        <begin position="867"/>
        <end position="941"/>
    </location>
</feature>
<proteinExistence type="predicted"/>
<sequence length="1481" mass="164949">MHNSSTQHKSKAVQSLLDKFRDAGTSGPKPSFKFPPPPPIHEPRLSPACNSDTSDSQAGSVQGAKKRGKTSSAARGCRERGESESERLPPIGVFWDIENCQIPHGKSALTVVQAIRNTFFEEYREAEFTVVCDVHKESPIIIQELNDAQVDLLHVISSSKNAADEKLRQAIRRFADLHGSPSSVVLISSDINFAPDLSDLRHRKKIHVILLHATNCSESLIMCANEHYNFGDFVLPLPNRNQQMESQSADIFVWNLPMTQGDQRIRWRLKTLSQNCGGRIIVISRPMAVLRFPTLEMALRAQKRMDGELVFGQAIRVGISHFMDPPVSFDNHYVNRSRGGYFSSFNGNNGSFRELNNSSFLPINPNPWICENGASAISDVQNVPSKPLEDSTVNRGVQSSTGNSHHSPWAWMSKDEDKNAISNGSQPILNGLERLSVSQQNNAVVGSSSGTTAKRNSYPANGTSNTMKGWNATPTFTTAFVDPRDWADNSKKRRTSPVRNSTQPSTRKSLESGWNPSKNSGSSRKCRTPSPYMFNSKVAHPLAVKPSNQNVANTSHPGDGCTKDNYFSPIPQSGGANGVELHITNLDQSIDPTEIKKILFKAFSEHVMVLHVAVFVQPDQSFAASVKVPTLQDAQLVISRLHRRKVGSKKLIISHAHPNQHHNIQYMRWQIISLLQDVPQHVLPLFKFLELFEARYVTPISVSDLFKLKDVCTITDESSGRMVALNSKLRDVQSPSLPTNQDIQPYCEKHFILQANGKGWAEQEAPPLPNVMAPLASFSANIKNLLTSHCYILPLSSLFNCYNAEFGPLVVNEHGVPLEHYVTCISQVELAVSDNGIKYLRPCITKSPPEEKVDGYPTSVSPSLASNLHLFEREVVDLLKTHPHCQLLFNKFIPAYHHHFGRQCRVADYGFTKLIDLLEALPHVLQVIGEGNKRLVTLSHRAQIRRFTADILRTLRSQPMKRMCLEELPVVFERILGRPFDPVDYGLCTLDDLVEHLSECAVLVNQEGVLSIPKKEQTTDEVKRTKQFAQEVVEIISQAPKCSIPFDRFIPAYHQHFTHQCRVSDFGFTKLIELFEAIPDTVKLDEDAEGRRITLTLEKKIMVLSEQMMDLVYPCHPPGLPLNNVESRYLWHYGYTLNPSTYNATSLEELMNQLSSVKVMMTEEGKTVVPLDGALLKQIASKVRGFLINADGGRMSLAKLRSHFSVYHEPHLTPQKLLSNMPDVVQLDEEDGTIIVELTPPYQFVRQLVSLISKNEGRMTLVALEEAYVKEYKRAPNPAAYGFANLEDFMNEAHNVFVLRGKGPRRQARLNKELTSSLRKPSNATLLSGSAICRPPSASDNSSISETSNVGDEPSWKQTSPMVVLPDMPQPPLNDAAYNLFSPYKGLLPPYLARTSAYSAPDPSELPLPKMVMVSEPEKEEGDSSQNGNCSDMFNAPNLFNGGASSNCSSTHSGNDSTTPGSANRRKKRLAAQFDLPFDLN</sequence>
<dbReference type="InterPro" id="IPR041966">
    <property type="entry name" value="LOTUS-like"/>
</dbReference>
<evidence type="ECO:0000313" key="5">
    <source>
        <dbReference type="EMBL" id="JAG39103.1"/>
    </source>
</evidence>
<dbReference type="GO" id="GO:0004540">
    <property type="term" value="F:RNA nuclease activity"/>
    <property type="evidence" value="ECO:0007669"/>
    <property type="project" value="InterPro"/>
</dbReference>
<dbReference type="InterPro" id="IPR024768">
    <property type="entry name" value="Marf1"/>
</dbReference>
<feature type="region of interest" description="Disordered" evidence="3">
    <location>
        <begin position="442"/>
        <end position="531"/>
    </location>
</feature>
<feature type="compositionally biased region" description="Polar residues" evidence="3">
    <location>
        <begin position="497"/>
        <end position="523"/>
    </location>
</feature>
<dbReference type="InterPro" id="IPR045602">
    <property type="entry name" value="MARF1_LOTUS"/>
</dbReference>
<dbReference type="InterPro" id="IPR035979">
    <property type="entry name" value="RBD_domain_sf"/>
</dbReference>
<accession>A0A0A9Z6Z8</accession>
<feature type="region of interest" description="Disordered" evidence="3">
    <location>
        <begin position="383"/>
        <end position="411"/>
    </location>
</feature>
<dbReference type="Pfam" id="PF01936">
    <property type="entry name" value="NYN"/>
    <property type="match status" value="1"/>
</dbReference>
<evidence type="ECO:0000256" key="3">
    <source>
        <dbReference type="SAM" id="MobiDB-lite"/>
    </source>
</evidence>
<dbReference type="InterPro" id="IPR034191">
    <property type="entry name" value="MARF1_RRM2"/>
</dbReference>
<dbReference type="CDD" id="cd08824">
    <property type="entry name" value="LOTUS"/>
    <property type="match status" value="1"/>
</dbReference>
<dbReference type="Gene3D" id="3.30.420.610">
    <property type="entry name" value="LOTUS domain-like"/>
    <property type="match status" value="4"/>
</dbReference>
<feature type="compositionally biased region" description="Polar residues" evidence="3">
    <location>
        <begin position="391"/>
        <end position="406"/>
    </location>
</feature>
<feature type="compositionally biased region" description="Polar residues" evidence="3">
    <location>
        <begin position="1443"/>
        <end position="1462"/>
    </location>
</feature>
<evidence type="ECO:0000256" key="2">
    <source>
        <dbReference type="ARBA" id="ARBA00022884"/>
    </source>
</evidence>
<dbReference type="SUPFAM" id="SSF54928">
    <property type="entry name" value="RNA-binding domain, RBD"/>
    <property type="match status" value="1"/>
</dbReference>
<evidence type="ECO:0000259" key="4">
    <source>
        <dbReference type="PROSITE" id="PS51644"/>
    </source>
</evidence>
<dbReference type="CDD" id="cd12256">
    <property type="entry name" value="RRM2_LKAP"/>
    <property type="match status" value="1"/>
</dbReference>
<dbReference type="GO" id="GO:0010468">
    <property type="term" value="P:regulation of gene expression"/>
    <property type="evidence" value="ECO:0007669"/>
    <property type="project" value="InterPro"/>
</dbReference>
<dbReference type="GO" id="GO:1905762">
    <property type="term" value="F:CCR4-NOT complex binding"/>
    <property type="evidence" value="ECO:0007669"/>
    <property type="project" value="TreeGrafter"/>
</dbReference>
<dbReference type="InterPro" id="IPR012677">
    <property type="entry name" value="Nucleotide-bd_a/b_plait_sf"/>
</dbReference>
<name>A0A0A9Z6Z8_LYGHE</name>
<reference evidence="5" key="2">
    <citation type="submission" date="2014-07" db="EMBL/GenBank/DDBJ databases">
        <authorList>
            <person name="Hull J."/>
        </authorList>
    </citation>
    <scope>NUCLEOTIDE SEQUENCE</scope>
</reference>